<name>A0A377GHP7_9GAMM</name>
<dbReference type="Proteomes" id="UP000186808">
    <property type="component" value="Unassembled WGS sequence"/>
</dbReference>
<dbReference type="Proteomes" id="UP000254374">
    <property type="component" value="Unassembled WGS sequence"/>
</dbReference>
<keyword evidence="4" id="KW-1185">Reference proteome</keyword>
<feature type="chain" id="PRO_5016938027" evidence="1">
    <location>
        <begin position="22"/>
        <end position="325"/>
    </location>
</feature>
<dbReference type="Pfam" id="PF13557">
    <property type="entry name" value="Phenol_MetA_deg"/>
    <property type="match status" value="1"/>
</dbReference>
<evidence type="ECO:0000256" key="1">
    <source>
        <dbReference type="SAM" id="SignalP"/>
    </source>
</evidence>
<dbReference type="RefSeq" id="WP_076547577.1">
    <property type="nucleotide sequence ID" value="NZ_CAAAIX010000025.1"/>
</dbReference>
<organism evidence="3 5">
    <name type="scientific">Fluoribacter gormanii</name>
    <dbReference type="NCBI Taxonomy" id="464"/>
    <lineage>
        <taxon>Bacteria</taxon>
        <taxon>Pseudomonadati</taxon>
        <taxon>Pseudomonadota</taxon>
        <taxon>Gammaproteobacteria</taxon>
        <taxon>Legionellales</taxon>
        <taxon>Legionellaceae</taxon>
        <taxon>Fluoribacter</taxon>
    </lineage>
</organism>
<evidence type="ECO:0000313" key="5">
    <source>
        <dbReference type="Proteomes" id="UP000254374"/>
    </source>
</evidence>
<dbReference type="OrthoDB" id="5562536at2"/>
<reference evidence="3 5" key="2">
    <citation type="submission" date="2018-06" db="EMBL/GenBank/DDBJ databases">
        <authorList>
            <consortium name="Pathogen Informatics"/>
            <person name="Doyle S."/>
        </authorList>
    </citation>
    <scope>NUCLEOTIDE SEQUENCE [LARGE SCALE GENOMIC DNA]</scope>
    <source>
        <strain evidence="3 5">NCTC11401</strain>
    </source>
</reference>
<accession>A0A377GHP7</accession>
<evidence type="ECO:0000313" key="4">
    <source>
        <dbReference type="Proteomes" id="UP000186808"/>
    </source>
</evidence>
<dbReference type="EMBL" id="UGGV01000001">
    <property type="protein sequence ID" value="STO24317.1"/>
    <property type="molecule type" value="Genomic_DNA"/>
</dbReference>
<dbReference type="InterPro" id="IPR025737">
    <property type="entry name" value="FApF"/>
</dbReference>
<sequence length="325" mass="35120">MKKTLKRVIGLYCCISLKLYAVSFPQKSISYSTGIGAPITTATADTLDKGEIGISQRLEYYPSIPLSDTILLQHPLAESQKSNFANYILAFYGLEKNITIGASLPYVLNSSISAVNFNEETNVGNIIDLGNSSGIGDTNFFSLWRLLDENNHPASLALLSGINAPTGKTTARDNYGILFSASDQPGSGAWTPFAGIIVSKKFNNFSLSSNLIYTQSTEGTQQTTIGSLFDYNFATVIELYKSEQDKLHIDGVIELNGEYAAKDHIAGLTDPNSGGNSIFILPGLRVNIHKDVSFYLGANIPLIQHYFGTQVKSAYGLTGGIDLSI</sequence>
<dbReference type="AlphaFoldDB" id="A0A377GHP7"/>
<proteinExistence type="predicted"/>
<protein>
    <submittedName>
        <fullName evidence="2">MetA-pathway of phenol degradation</fullName>
    </submittedName>
</protein>
<feature type="signal peptide" evidence="1">
    <location>
        <begin position="1"/>
        <end position="21"/>
    </location>
</feature>
<evidence type="ECO:0000313" key="2">
    <source>
        <dbReference type="EMBL" id="SIR81113.1"/>
    </source>
</evidence>
<dbReference type="EMBL" id="FTNL01000026">
    <property type="protein sequence ID" value="SIR81113.1"/>
    <property type="molecule type" value="Genomic_DNA"/>
</dbReference>
<dbReference type="STRING" id="464.Lgor_2358"/>
<evidence type="ECO:0000313" key="3">
    <source>
        <dbReference type="EMBL" id="STO24317.1"/>
    </source>
</evidence>
<gene>
    <name evidence="3" type="ORF">NCTC11401_01129</name>
    <name evidence="2" type="ORF">SAMN05421777_12614</name>
</gene>
<keyword evidence="1" id="KW-0732">Signal</keyword>
<reference evidence="2 4" key="1">
    <citation type="submission" date="2017-01" db="EMBL/GenBank/DDBJ databases">
        <authorList>
            <person name="Varghese N."/>
            <person name="Submissions S."/>
        </authorList>
    </citation>
    <scope>NUCLEOTIDE SEQUENCE [LARGE SCALE GENOMIC DNA]</scope>
    <source>
        <strain evidence="2 4">ATCC 33342</strain>
    </source>
</reference>